<dbReference type="InParanoid" id="A0A1Y2BJ75"/>
<comment type="caution">
    <text evidence="2">The sequence shown here is derived from an EMBL/GenBank/DDBJ whole genome shotgun (WGS) entry which is preliminary data.</text>
</comment>
<proteinExistence type="predicted"/>
<accession>A0A1Y2BJ75</accession>
<dbReference type="AlphaFoldDB" id="A0A1Y2BJ75"/>
<gene>
    <name evidence="2" type="ORF">BCR39DRAFT_556142</name>
</gene>
<reference evidence="2 3" key="1">
    <citation type="submission" date="2016-07" db="EMBL/GenBank/DDBJ databases">
        <title>Pervasive Adenine N6-methylation of Active Genes in Fungi.</title>
        <authorList>
            <consortium name="DOE Joint Genome Institute"/>
            <person name="Mondo S.J."/>
            <person name="Dannebaum R.O."/>
            <person name="Kuo R.C."/>
            <person name="Labutti K."/>
            <person name="Haridas S."/>
            <person name="Kuo A."/>
            <person name="Salamov A."/>
            <person name="Ahrendt S.R."/>
            <person name="Lipzen A."/>
            <person name="Sullivan W."/>
            <person name="Andreopoulos W.B."/>
            <person name="Clum A."/>
            <person name="Lindquist E."/>
            <person name="Daum C."/>
            <person name="Ramamoorthy G.K."/>
            <person name="Gryganskyi A."/>
            <person name="Culley D."/>
            <person name="Magnuson J.K."/>
            <person name="James T.Y."/>
            <person name="O'Malley M.A."/>
            <person name="Stajich J.E."/>
            <person name="Spatafora J.W."/>
            <person name="Visel A."/>
            <person name="Grigoriev I.V."/>
        </authorList>
    </citation>
    <scope>NUCLEOTIDE SEQUENCE [LARGE SCALE GENOMIC DNA]</scope>
    <source>
        <strain evidence="2 3">68-887.2</strain>
    </source>
</reference>
<evidence type="ECO:0000256" key="1">
    <source>
        <dbReference type="SAM" id="MobiDB-lite"/>
    </source>
</evidence>
<name>A0A1Y2BJ75_9TREE</name>
<sequence length="150" mass="16521">MSEAPSQAEWARRHTNAQNLPTAEEIRTFVPTESEWGYAQSYVGKDTSYASKWFAMRAIRDNVTLTRATIQALTKELDPNVKFPYESQFTNSPSTPNLPSFHTRGSDAGLPPGHDGRRPSDASFASSSSKRSSATARHLRSIFKKPSGGS</sequence>
<dbReference type="EMBL" id="MCFC01000002">
    <property type="protein sequence ID" value="ORY34627.1"/>
    <property type="molecule type" value="Genomic_DNA"/>
</dbReference>
<feature type="region of interest" description="Disordered" evidence="1">
    <location>
        <begin position="81"/>
        <end position="150"/>
    </location>
</feature>
<evidence type="ECO:0000313" key="3">
    <source>
        <dbReference type="Proteomes" id="UP000193986"/>
    </source>
</evidence>
<keyword evidence="3" id="KW-1185">Reference proteome</keyword>
<dbReference type="Proteomes" id="UP000193986">
    <property type="component" value="Unassembled WGS sequence"/>
</dbReference>
<feature type="compositionally biased region" description="Polar residues" evidence="1">
    <location>
        <begin position="87"/>
        <end position="100"/>
    </location>
</feature>
<evidence type="ECO:0000313" key="2">
    <source>
        <dbReference type="EMBL" id="ORY34627.1"/>
    </source>
</evidence>
<protein>
    <submittedName>
        <fullName evidence="2">Uncharacterized protein</fullName>
    </submittedName>
</protein>
<organism evidence="2 3">
    <name type="scientific">Naematelia encephala</name>
    <dbReference type="NCBI Taxonomy" id="71784"/>
    <lineage>
        <taxon>Eukaryota</taxon>
        <taxon>Fungi</taxon>
        <taxon>Dikarya</taxon>
        <taxon>Basidiomycota</taxon>
        <taxon>Agaricomycotina</taxon>
        <taxon>Tremellomycetes</taxon>
        <taxon>Tremellales</taxon>
        <taxon>Naemateliaceae</taxon>
        <taxon>Naematelia</taxon>
    </lineage>
</organism>
<feature type="compositionally biased region" description="Low complexity" evidence="1">
    <location>
        <begin position="121"/>
        <end position="136"/>
    </location>
</feature>